<proteinExistence type="predicted"/>
<feature type="compositionally biased region" description="Low complexity" evidence="1">
    <location>
        <begin position="348"/>
        <end position="362"/>
    </location>
</feature>
<feature type="region of interest" description="Disordered" evidence="1">
    <location>
        <begin position="44"/>
        <end position="84"/>
    </location>
</feature>
<dbReference type="EMBL" id="VSSQ01009571">
    <property type="protein sequence ID" value="MPM42009.1"/>
    <property type="molecule type" value="Genomic_DNA"/>
</dbReference>
<name>A0A644ZM52_9ZZZZ</name>
<feature type="region of interest" description="Disordered" evidence="1">
    <location>
        <begin position="338"/>
        <end position="387"/>
    </location>
</feature>
<feature type="compositionally biased region" description="Basic residues" evidence="1">
    <location>
        <begin position="232"/>
        <end position="242"/>
    </location>
</feature>
<reference evidence="2" key="1">
    <citation type="submission" date="2019-08" db="EMBL/GenBank/DDBJ databases">
        <authorList>
            <person name="Kucharzyk K."/>
            <person name="Murdoch R.W."/>
            <person name="Higgins S."/>
            <person name="Loffler F."/>
        </authorList>
    </citation>
    <scope>NUCLEOTIDE SEQUENCE</scope>
</reference>
<organism evidence="2">
    <name type="scientific">bioreactor metagenome</name>
    <dbReference type="NCBI Taxonomy" id="1076179"/>
    <lineage>
        <taxon>unclassified sequences</taxon>
        <taxon>metagenomes</taxon>
        <taxon>ecological metagenomes</taxon>
    </lineage>
</organism>
<dbReference type="AlphaFoldDB" id="A0A644ZM52"/>
<evidence type="ECO:0000313" key="2">
    <source>
        <dbReference type="EMBL" id="MPM42009.1"/>
    </source>
</evidence>
<gene>
    <name evidence="2" type="ORF">SDC9_88671</name>
</gene>
<feature type="region of interest" description="Disordered" evidence="1">
    <location>
        <begin position="176"/>
        <end position="311"/>
    </location>
</feature>
<accession>A0A644ZM52</accession>
<evidence type="ECO:0000256" key="1">
    <source>
        <dbReference type="SAM" id="MobiDB-lite"/>
    </source>
</evidence>
<protein>
    <submittedName>
        <fullName evidence="2">Uncharacterized protein</fullName>
    </submittedName>
</protein>
<feature type="compositionally biased region" description="Basic residues" evidence="1">
    <location>
        <begin position="44"/>
        <end position="67"/>
    </location>
</feature>
<sequence length="387" mass="42416">MGDGDAAPLEVDNLPLGQPVNFLFAGKLADQHRVAGVNQRFHASRQHHGGVNRKHPHHKPRKHHADRKGREKAQSSALPPGQVPPLLGAEAVCRHQRQQQRHAHAHRPLRKPRQAWQKWEAPLKNNGNGRVDDSRARAAIKYQHTEKNPLCQRGGDALGDVGNRVLRAAQAQQAGIAQIRQKQKQGDSRKGRLSVFARPPHRTEAVRPHQLPHRKRQQHPQQVYQKALGRPVIRRGRQRPHKHPDEVQRGEIGPRPQKGIGQRPRSDGSASRNPDARGKAPQHRGQSAPQRPGNGQGQPAGEHHQRDGAHQQTARIPLISLCLPHLFISSVFRLRQSEAPSWAPPSVPEAGAGSPEASAPAPTAAPPVRSAGESADAFSSEPTGESG</sequence>
<comment type="caution">
    <text evidence="2">The sequence shown here is derived from an EMBL/GenBank/DDBJ whole genome shotgun (WGS) entry which is preliminary data.</text>
</comment>